<protein>
    <submittedName>
        <fullName evidence="1">Uncharacterized protein</fullName>
    </submittedName>
</protein>
<organism evidence="1 2">
    <name type="scientific">Pedobacter mendelii</name>
    <dbReference type="NCBI Taxonomy" id="1908240"/>
    <lineage>
        <taxon>Bacteria</taxon>
        <taxon>Pseudomonadati</taxon>
        <taxon>Bacteroidota</taxon>
        <taxon>Sphingobacteriia</taxon>
        <taxon>Sphingobacteriales</taxon>
        <taxon>Sphingobacteriaceae</taxon>
        <taxon>Pedobacter</taxon>
    </lineage>
</organism>
<name>A0ABQ2BMW6_9SPHI</name>
<sequence length="57" mass="6478">MLVFIIAKKTGPVKNDEIIPAPIPNNMASNMHCVIYEYANMRFIDKHINFIFVALVA</sequence>
<comment type="caution">
    <text evidence="1">The sequence shown here is derived from an EMBL/GenBank/DDBJ whole genome shotgun (WGS) entry which is preliminary data.</text>
</comment>
<accession>A0ABQ2BMW6</accession>
<proteinExistence type="predicted"/>
<evidence type="ECO:0000313" key="1">
    <source>
        <dbReference type="EMBL" id="GGI27284.1"/>
    </source>
</evidence>
<dbReference type="EMBL" id="BMDJ01000008">
    <property type="protein sequence ID" value="GGI27284.1"/>
    <property type="molecule type" value="Genomic_DNA"/>
</dbReference>
<dbReference type="Proteomes" id="UP000645390">
    <property type="component" value="Unassembled WGS sequence"/>
</dbReference>
<gene>
    <name evidence="1" type="ORF">GCM10008119_26890</name>
</gene>
<keyword evidence="2" id="KW-1185">Reference proteome</keyword>
<reference evidence="2" key="1">
    <citation type="journal article" date="2019" name="Int. J. Syst. Evol. Microbiol.">
        <title>The Global Catalogue of Microorganisms (GCM) 10K type strain sequencing project: providing services to taxonomists for standard genome sequencing and annotation.</title>
        <authorList>
            <consortium name="The Broad Institute Genomics Platform"/>
            <consortium name="The Broad Institute Genome Sequencing Center for Infectious Disease"/>
            <person name="Wu L."/>
            <person name="Ma J."/>
        </authorList>
    </citation>
    <scope>NUCLEOTIDE SEQUENCE [LARGE SCALE GENOMIC DNA]</scope>
    <source>
        <strain evidence="2">CCM 8939</strain>
    </source>
</reference>
<evidence type="ECO:0000313" key="2">
    <source>
        <dbReference type="Proteomes" id="UP000645390"/>
    </source>
</evidence>